<dbReference type="EMBL" id="LT558128">
    <property type="protein sequence ID" value="SAM83872.1"/>
    <property type="molecule type" value="Genomic_DNA"/>
</dbReference>
<evidence type="ECO:0000313" key="1">
    <source>
        <dbReference type="EMBL" id="SAM83872.1"/>
    </source>
</evidence>
<protein>
    <recommendedName>
        <fullName evidence="3">DDE Tnp4 domain-containing protein</fullName>
    </recommendedName>
</protein>
<accession>A0A1K0G7Z8</accession>
<gene>
    <name evidence="1" type="ORF">UBRO_20234</name>
</gene>
<proteinExistence type="predicted"/>
<evidence type="ECO:0000313" key="2">
    <source>
        <dbReference type="Proteomes" id="UP000179920"/>
    </source>
</evidence>
<reference evidence="2" key="1">
    <citation type="submission" date="2016-04" db="EMBL/GenBank/DDBJ databases">
        <authorList>
            <person name="Guldener U."/>
            <person name="Guldener U."/>
        </authorList>
    </citation>
    <scope>NUCLEOTIDE SEQUENCE [LARGE SCALE GENOMIC DNA]</scope>
    <source>
        <strain evidence="2">UB2112</strain>
    </source>
</reference>
<sequence length="278" mass="31329">MPQHQTLLDMLDQYLTISCKRFRGLVHMTPEAFEALVLRLSTTVAFQHITNSHKVRQQVAVGLYSLGHSGNGGGVCDIAFACGCSWGSVDAWSRRMVDGLYELNQEVVTFAMEDERANALAWVVEKSGVEEWGQGWLVADDKGKFVWVDAGFGFSAFSVGPFNNNAASKSRDTQYFNYFLSHIQVHAHGIAYLKNHFQCLMGYRGNLYHEEDHERAAYTIQACIVAHTFASQYDHPDDMANYLLQSFSEEDIADVRSGLPLYHQATKEARIMQRDNQA</sequence>
<organism evidence="1 2">
    <name type="scientific">Ustilago bromivora</name>
    <dbReference type="NCBI Taxonomy" id="307758"/>
    <lineage>
        <taxon>Eukaryota</taxon>
        <taxon>Fungi</taxon>
        <taxon>Dikarya</taxon>
        <taxon>Basidiomycota</taxon>
        <taxon>Ustilaginomycotina</taxon>
        <taxon>Ustilaginomycetes</taxon>
        <taxon>Ustilaginales</taxon>
        <taxon>Ustilaginaceae</taxon>
        <taxon>Ustilago</taxon>
    </lineage>
</organism>
<dbReference type="AlphaFoldDB" id="A0A1K0G7Z8"/>
<evidence type="ECO:0008006" key="3">
    <source>
        <dbReference type="Google" id="ProtNLM"/>
    </source>
</evidence>
<dbReference type="Proteomes" id="UP000179920">
    <property type="component" value="Chromosome XII"/>
</dbReference>
<name>A0A1K0G7Z8_9BASI</name>